<dbReference type="PANTHER" id="PTHR21527">
    <property type="entry name" value="NUCLEOPORIN NUP35"/>
    <property type="match status" value="1"/>
</dbReference>
<keyword evidence="12" id="KW-1185">Reference proteome</keyword>
<dbReference type="InterPro" id="IPR035979">
    <property type="entry name" value="RBD_domain_sf"/>
</dbReference>
<gene>
    <name evidence="13" type="primary">LOC102809022</name>
</gene>
<feature type="compositionally biased region" description="Polar residues" evidence="10">
    <location>
        <begin position="36"/>
        <end position="64"/>
    </location>
</feature>
<dbReference type="SUPFAM" id="SSF54928">
    <property type="entry name" value="RNA-binding domain, RBD"/>
    <property type="match status" value="1"/>
</dbReference>
<feature type="compositionally biased region" description="Polar residues" evidence="10">
    <location>
        <begin position="73"/>
        <end position="92"/>
    </location>
</feature>
<evidence type="ECO:0000256" key="2">
    <source>
        <dbReference type="ARBA" id="ARBA00009454"/>
    </source>
</evidence>
<comment type="similarity">
    <text evidence="2 9">Belongs to the Nup35 family.</text>
</comment>
<keyword evidence="3 9" id="KW-0813">Transport</keyword>
<dbReference type="InterPro" id="IPR017389">
    <property type="entry name" value="Nucleoporin_NUP53"/>
</dbReference>
<evidence type="ECO:0000256" key="8">
    <source>
        <dbReference type="ARBA" id="ARBA00023242"/>
    </source>
</evidence>
<keyword evidence="6 9" id="KW-0811">Translocation</keyword>
<reference evidence="13" key="1">
    <citation type="submission" date="2025-08" db="UniProtKB">
        <authorList>
            <consortium name="RefSeq"/>
        </authorList>
    </citation>
    <scope>IDENTIFICATION</scope>
    <source>
        <tissue evidence="13">Testes</tissue>
    </source>
</reference>
<keyword evidence="8 9" id="KW-0539">Nucleus</keyword>
<evidence type="ECO:0000313" key="12">
    <source>
        <dbReference type="Proteomes" id="UP000694865"/>
    </source>
</evidence>
<accession>A0ABM0MWU9</accession>
<evidence type="ECO:0000259" key="11">
    <source>
        <dbReference type="PROSITE" id="PS51472"/>
    </source>
</evidence>
<proteinExistence type="inferred from homology"/>
<evidence type="ECO:0000256" key="1">
    <source>
        <dbReference type="ARBA" id="ARBA00004567"/>
    </source>
</evidence>
<evidence type="ECO:0000256" key="9">
    <source>
        <dbReference type="PIRNR" id="PIRNR038119"/>
    </source>
</evidence>
<protein>
    <recommendedName>
        <fullName evidence="9">Nucleoporin NUP53</fullName>
    </recommendedName>
</protein>
<dbReference type="PIRSF" id="PIRSF038119">
    <property type="entry name" value="Nucleoporin_NUP53"/>
    <property type="match status" value="1"/>
</dbReference>
<evidence type="ECO:0000313" key="13">
    <source>
        <dbReference type="RefSeq" id="XP_006824490.1"/>
    </source>
</evidence>
<evidence type="ECO:0000256" key="10">
    <source>
        <dbReference type="SAM" id="MobiDB-lite"/>
    </source>
</evidence>
<dbReference type="Proteomes" id="UP000694865">
    <property type="component" value="Unplaced"/>
</dbReference>
<evidence type="ECO:0000256" key="5">
    <source>
        <dbReference type="ARBA" id="ARBA00022927"/>
    </source>
</evidence>
<keyword evidence="5 9" id="KW-0653">Protein transport</keyword>
<feature type="compositionally biased region" description="Polar residues" evidence="10">
    <location>
        <begin position="13"/>
        <end position="24"/>
    </location>
</feature>
<organism evidence="12 13">
    <name type="scientific">Saccoglossus kowalevskii</name>
    <name type="common">Acorn worm</name>
    <dbReference type="NCBI Taxonomy" id="10224"/>
    <lineage>
        <taxon>Eukaryota</taxon>
        <taxon>Metazoa</taxon>
        <taxon>Hemichordata</taxon>
        <taxon>Enteropneusta</taxon>
        <taxon>Harrimaniidae</taxon>
        <taxon>Saccoglossus</taxon>
    </lineage>
</organism>
<comment type="subcellular location">
    <subcellularLocation>
        <location evidence="1 9">Nucleus</location>
        <location evidence="1 9">Nuclear pore complex</location>
    </subcellularLocation>
</comment>
<dbReference type="Pfam" id="PF05172">
    <property type="entry name" value="RRM_Nup35"/>
    <property type="match status" value="1"/>
</dbReference>
<evidence type="ECO:0000256" key="4">
    <source>
        <dbReference type="ARBA" id="ARBA00022816"/>
    </source>
</evidence>
<dbReference type="RefSeq" id="XP_006824490.1">
    <property type="nucleotide sequence ID" value="XM_006824427.1"/>
</dbReference>
<keyword evidence="4 9" id="KW-0509">mRNA transport</keyword>
<evidence type="ECO:0000256" key="7">
    <source>
        <dbReference type="ARBA" id="ARBA00023132"/>
    </source>
</evidence>
<dbReference type="InterPro" id="IPR007846">
    <property type="entry name" value="RRM_NUP35_dom"/>
</dbReference>
<feature type="region of interest" description="Disordered" evidence="10">
    <location>
        <begin position="1"/>
        <end position="121"/>
    </location>
</feature>
<comment type="function">
    <text evidence="9">Functions as a component of the nuclear pore complex (NPC).</text>
</comment>
<evidence type="ECO:0000256" key="6">
    <source>
        <dbReference type="ARBA" id="ARBA00023010"/>
    </source>
</evidence>
<dbReference type="Gene3D" id="3.30.70.330">
    <property type="match status" value="1"/>
</dbReference>
<dbReference type="InterPro" id="IPR012677">
    <property type="entry name" value="Nucleotide-bd_a/b_plait_sf"/>
</dbReference>
<name>A0ABM0MWU9_SACKO</name>
<sequence>MGSHSGLEPMTLGSPTSSSSNIQQYLPGYLMGDPVTSPSPSRLWSHSTGYSPPQSRNNPLSSTPGMFRDSPTVGRQHSGEWSQTRPSASGMTGSAKDKSGAPPVASLFEPGQPSDLKQGDVSSLSVLSSSMMNRTPVHLGTPLRQGIASPAGGSFSGTYPYSDMKASKSPAQIDPFFTQGEAVEEEQLDDTWVTVFGFPPAAASFLLQQFSQYGNIVRHVVGQITTTFLVSHSSIMVGITACIDRVSHSSIMVGITACIDRSVMQATSEQASTSTICNPCDTESPAIRPLTAAYKAASSQHEVAPTGSTPKKSANVVSRTFEYMFGW</sequence>
<feature type="domain" description="RRM Nup35-type" evidence="11">
    <location>
        <begin position="187"/>
        <end position="265"/>
    </location>
</feature>
<dbReference type="PANTHER" id="PTHR21527:SF6">
    <property type="entry name" value="NUCLEOPORIN NUP35"/>
    <property type="match status" value="1"/>
</dbReference>
<evidence type="ECO:0000256" key="3">
    <source>
        <dbReference type="ARBA" id="ARBA00022448"/>
    </source>
</evidence>
<keyword evidence="7 9" id="KW-0906">Nuclear pore complex</keyword>
<dbReference type="GeneID" id="102809022"/>
<dbReference type="PROSITE" id="PS51472">
    <property type="entry name" value="RRM_NUP35"/>
    <property type="match status" value="1"/>
</dbReference>